<dbReference type="EMBL" id="CM031813">
    <property type="protein sequence ID" value="KAG6653949.1"/>
    <property type="molecule type" value="Genomic_DNA"/>
</dbReference>
<dbReference type="Proteomes" id="UP000811609">
    <property type="component" value="Chromosome 5"/>
</dbReference>
<comment type="caution">
    <text evidence="1">The sequence shown here is derived from an EMBL/GenBank/DDBJ whole genome shotgun (WGS) entry which is preliminary data.</text>
</comment>
<evidence type="ECO:0000313" key="1">
    <source>
        <dbReference type="EMBL" id="KAG6653949.1"/>
    </source>
</evidence>
<protein>
    <submittedName>
        <fullName evidence="1">Uncharacterized protein</fullName>
    </submittedName>
</protein>
<accession>A0A8T1QHW0</accession>
<proteinExistence type="predicted"/>
<organism evidence="1 2">
    <name type="scientific">Carya illinoinensis</name>
    <name type="common">Pecan</name>
    <dbReference type="NCBI Taxonomy" id="32201"/>
    <lineage>
        <taxon>Eukaryota</taxon>
        <taxon>Viridiplantae</taxon>
        <taxon>Streptophyta</taxon>
        <taxon>Embryophyta</taxon>
        <taxon>Tracheophyta</taxon>
        <taxon>Spermatophyta</taxon>
        <taxon>Magnoliopsida</taxon>
        <taxon>eudicotyledons</taxon>
        <taxon>Gunneridae</taxon>
        <taxon>Pentapetalae</taxon>
        <taxon>rosids</taxon>
        <taxon>fabids</taxon>
        <taxon>Fagales</taxon>
        <taxon>Juglandaceae</taxon>
        <taxon>Carya</taxon>
    </lineage>
</organism>
<sequence>MDRKGKQGDEMRTRNFRKENYNTRRVFLRSYPLQWGGDDEYNKEDVGRVANGSNQTRPMKKIILSVFHWGGDKVLFLKKFKCKLVVYVIACFRACIKTPTALISA</sequence>
<evidence type="ECO:0000313" key="2">
    <source>
        <dbReference type="Proteomes" id="UP000811609"/>
    </source>
</evidence>
<gene>
    <name evidence="1" type="ORF">CIPAW_05G112300</name>
</gene>
<keyword evidence="2" id="KW-1185">Reference proteome</keyword>
<name>A0A8T1QHW0_CARIL</name>
<reference evidence="1" key="1">
    <citation type="submission" date="2020-12" db="EMBL/GenBank/DDBJ databases">
        <title>WGS assembly of Carya illinoinensis cv. Pawnee.</title>
        <authorList>
            <person name="Platts A."/>
            <person name="Shu S."/>
            <person name="Wright S."/>
            <person name="Barry K."/>
            <person name="Edger P."/>
            <person name="Pires J.C."/>
            <person name="Schmutz J."/>
        </authorList>
    </citation>
    <scope>NUCLEOTIDE SEQUENCE</scope>
    <source>
        <tissue evidence="1">Leaf</tissue>
    </source>
</reference>
<dbReference type="OrthoDB" id="1913089at2759"/>
<dbReference type="AlphaFoldDB" id="A0A8T1QHW0"/>